<dbReference type="InterPro" id="IPR013342">
    <property type="entry name" value="Mandelate_racemase_C"/>
</dbReference>
<comment type="similarity">
    <text evidence="1">Belongs to the mandelate racemase/muconate lactonizing enzyme family.</text>
</comment>
<dbReference type="SFLD" id="SFLDS00001">
    <property type="entry name" value="Enolase"/>
    <property type="match status" value="1"/>
</dbReference>
<dbReference type="Pfam" id="PF02746">
    <property type="entry name" value="MR_MLE_N"/>
    <property type="match status" value="1"/>
</dbReference>
<dbReference type="InterPro" id="IPR036849">
    <property type="entry name" value="Enolase-like_C_sf"/>
</dbReference>
<dbReference type="PANTHER" id="PTHR48073:SF2">
    <property type="entry name" value="O-SUCCINYLBENZOATE SYNTHASE"/>
    <property type="match status" value="1"/>
</dbReference>
<dbReference type="InterPro" id="IPR029017">
    <property type="entry name" value="Enolase-like_N"/>
</dbReference>
<evidence type="ECO:0000313" key="5">
    <source>
        <dbReference type="EMBL" id="MFA9480310.1"/>
    </source>
</evidence>
<dbReference type="Proteomes" id="UP001575105">
    <property type="component" value="Unassembled WGS sequence"/>
</dbReference>
<name>A0ABV4UAX2_9BACT</name>
<accession>A0ABV4UAX2</accession>
<dbReference type="Gene3D" id="3.20.20.120">
    <property type="entry name" value="Enolase-like C-terminal domain"/>
    <property type="match status" value="1"/>
</dbReference>
<protein>
    <submittedName>
        <fullName evidence="5">Mandelate racemase/muconate lactonizing enzyme family protein</fullName>
    </submittedName>
</protein>
<dbReference type="PROSITE" id="PS00028">
    <property type="entry name" value="ZINC_FINGER_C2H2_1"/>
    <property type="match status" value="1"/>
</dbReference>
<keyword evidence="3" id="KW-0413">Isomerase</keyword>
<dbReference type="InterPro" id="IPR013341">
    <property type="entry name" value="Mandelate_racemase_N_dom"/>
</dbReference>
<dbReference type="InterPro" id="IPR029065">
    <property type="entry name" value="Enolase_C-like"/>
</dbReference>
<dbReference type="EMBL" id="JBGUBD010000018">
    <property type="protein sequence ID" value="MFA9480310.1"/>
    <property type="molecule type" value="Genomic_DNA"/>
</dbReference>
<feature type="domain" description="C2H2-type" evidence="4">
    <location>
        <begin position="19"/>
        <end position="39"/>
    </location>
</feature>
<reference evidence="5 6" key="1">
    <citation type="submission" date="2024-08" db="EMBL/GenBank/DDBJ databases">
        <title>Whole-genome sequencing of halo(alkali)philic microorganisms from hypersaline lakes.</title>
        <authorList>
            <person name="Sorokin D.Y."/>
            <person name="Merkel A.Y."/>
            <person name="Messina E."/>
            <person name="Yakimov M."/>
        </authorList>
    </citation>
    <scope>NUCLEOTIDE SEQUENCE [LARGE SCALE GENOMIC DNA]</scope>
    <source>
        <strain evidence="5 6">AB-hyl4</strain>
    </source>
</reference>
<evidence type="ECO:0000256" key="3">
    <source>
        <dbReference type="ARBA" id="ARBA00023235"/>
    </source>
</evidence>
<sequence length="375" mass="39915">MNQPATRTGAGLVVAAVRCHVCEHALRPEVVIRSHAGVHDRSRYLLVELVDADGCQGWGEAATTPIWSGEWAQTEAELVRGLLAPAIVGTSYEHPSELLTKLDAVCWGHPFTKAAVETAAWDLWARRQQRSVLELVADRPPSTSLPTRASIGAYPLEQTLRMATEFHARGIRCLKFKVGLPGVDDAVRLRAVREAVGSDVVFTLDANGGYPSADVALRALETMLPVGIALLEQPTPRDRLDLLAAVRRHASVPVMADEAIFTADQLAMALDLDAFDVLSVYPGKNGGFSNALAMARTAAAAGKGCAVGSNLETDVGLAAMTTLAAGCKAFDVERWPGDFASSLYYTGSAVHELLALEDGRIAVPDGPGFGVEPRL</sequence>
<dbReference type="Pfam" id="PF13378">
    <property type="entry name" value="MR_MLE_C"/>
    <property type="match status" value="1"/>
</dbReference>
<dbReference type="Gene3D" id="3.30.390.10">
    <property type="entry name" value="Enolase-like, N-terminal domain"/>
    <property type="match status" value="1"/>
</dbReference>
<evidence type="ECO:0000256" key="1">
    <source>
        <dbReference type="ARBA" id="ARBA00008031"/>
    </source>
</evidence>
<keyword evidence="6" id="KW-1185">Reference proteome</keyword>
<dbReference type="SFLD" id="SFLDG00180">
    <property type="entry name" value="muconate_cycloisomerase"/>
    <property type="match status" value="1"/>
</dbReference>
<dbReference type="SUPFAM" id="SSF54826">
    <property type="entry name" value="Enolase N-terminal domain-like"/>
    <property type="match status" value="1"/>
</dbReference>
<comment type="caution">
    <text evidence="5">The sequence shown here is derived from an EMBL/GenBank/DDBJ whole genome shotgun (WGS) entry which is preliminary data.</text>
</comment>
<evidence type="ECO:0000313" key="6">
    <source>
        <dbReference type="Proteomes" id="UP001575105"/>
    </source>
</evidence>
<dbReference type="PANTHER" id="PTHR48073">
    <property type="entry name" value="O-SUCCINYLBENZOATE SYNTHASE-RELATED"/>
    <property type="match status" value="1"/>
</dbReference>
<evidence type="ECO:0000259" key="4">
    <source>
        <dbReference type="PROSITE" id="PS00028"/>
    </source>
</evidence>
<evidence type="ECO:0000256" key="2">
    <source>
        <dbReference type="ARBA" id="ARBA00022723"/>
    </source>
</evidence>
<dbReference type="SUPFAM" id="SSF51604">
    <property type="entry name" value="Enolase C-terminal domain-like"/>
    <property type="match status" value="1"/>
</dbReference>
<gene>
    <name evidence="5" type="ORF">ACERK3_18720</name>
</gene>
<organism evidence="5 6">
    <name type="scientific">Natronomicrosphaera hydrolytica</name>
    <dbReference type="NCBI Taxonomy" id="3242702"/>
    <lineage>
        <taxon>Bacteria</taxon>
        <taxon>Pseudomonadati</taxon>
        <taxon>Planctomycetota</taxon>
        <taxon>Phycisphaerae</taxon>
        <taxon>Phycisphaerales</taxon>
        <taxon>Phycisphaeraceae</taxon>
        <taxon>Natronomicrosphaera</taxon>
    </lineage>
</organism>
<proteinExistence type="inferred from homology"/>
<dbReference type="RefSeq" id="WP_425347227.1">
    <property type="nucleotide sequence ID" value="NZ_JBGUBD010000018.1"/>
</dbReference>
<dbReference type="SMART" id="SM00922">
    <property type="entry name" value="MR_MLE"/>
    <property type="match status" value="1"/>
</dbReference>
<dbReference type="InterPro" id="IPR013087">
    <property type="entry name" value="Znf_C2H2_type"/>
</dbReference>
<keyword evidence="2" id="KW-0479">Metal-binding</keyword>